<keyword evidence="3" id="KW-1185">Reference proteome</keyword>
<proteinExistence type="predicted"/>
<evidence type="ECO:0000313" key="3">
    <source>
        <dbReference type="Proteomes" id="UP000825679"/>
    </source>
</evidence>
<keyword evidence="1" id="KW-0812">Transmembrane</keyword>
<name>A0ABX8Z2P6_9NEIS</name>
<evidence type="ECO:0000313" key="2">
    <source>
        <dbReference type="EMBL" id="QZA76837.1"/>
    </source>
</evidence>
<organism evidence="2 3">
    <name type="scientific">Deefgea tanakiae</name>
    <dbReference type="NCBI Taxonomy" id="2865840"/>
    <lineage>
        <taxon>Bacteria</taxon>
        <taxon>Pseudomonadati</taxon>
        <taxon>Pseudomonadota</taxon>
        <taxon>Betaproteobacteria</taxon>
        <taxon>Neisseriales</taxon>
        <taxon>Chitinibacteraceae</taxon>
        <taxon>Deefgea</taxon>
    </lineage>
</organism>
<sequence length="277" mass="30763">MQKKELIYTLIIIVVGLTLHTIGSFTLNNNRKAKSHNDDLAVAAPVPIQLFIAGGDRYLASNINIFRTFMLDNPYPTPETISTQAKLQSTASFFNPAHEDNYYLAAATISWQNEIPTAQQILYAAMTSRPQDIYPGFFYAFNKKYFEHDIAGAIKTLNQVALRADKNNYQALMVMAARWADQSNDSIEAINILQAMIKQTNEPALKEFLEQRVTRLKGLLSLQTAAHQYAKQTGLVLTQLDSLVQSGIINQIPVDPIGQGYGLSPDGKPILLSAKTN</sequence>
<dbReference type="Proteomes" id="UP000825679">
    <property type="component" value="Chromosome"/>
</dbReference>
<keyword evidence="1" id="KW-0472">Membrane</keyword>
<evidence type="ECO:0000256" key="1">
    <source>
        <dbReference type="SAM" id="Phobius"/>
    </source>
</evidence>
<gene>
    <name evidence="2" type="ORF">K4H28_10975</name>
</gene>
<feature type="transmembrane region" description="Helical" evidence="1">
    <location>
        <begin position="6"/>
        <end position="27"/>
    </location>
</feature>
<dbReference type="RefSeq" id="WP_221005239.1">
    <property type="nucleotide sequence ID" value="NZ_CP081150.1"/>
</dbReference>
<keyword evidence="1" id="KW-1133">Transmembrane helix</keyword>
<reference evidence="2 3" key="1">
    <citation type="submission" date="2021-08" db="EMBL/GenBank/DDBJ databases">
        <title>complete genome sequencing of Deefgea sp. D25.</title>
        <authorList>
            <person name="Bae J.-W."/>
            <person name="Gim D.-H."/>
        </authorList>
    </citation>
    <scope>NUCLEOTIDE SEQUENCE [LARGE SCALE GENOMIC DNA]</scope>
    <source>
        <strain evidence="2 3">D25</strain>
    </source>
</reference>
<accession>A0ABX8Z2P6</accession>
<protein>
    <submittedName>
        <fullName evidence="2">Uncharacterized protein</fullName>
    </submittedName>
</protein>
<dbReference type="EMBL" id="CP081150">
    <property type="protein sequence ID" value="QZA76837.1"/>
    <property type="molecule type" value="Genomic_DNA"/>
</dbReference>